<dbReference type="Gene3D" id="2.40.50.140">
    <property type="entry name" value="Nucleic acid-binding proteins"/>
    <property type="match status" value="1"/>
</dbReference>
<dbReference type="Pfam" id="PF01938">
    <property type="entry name" value="TRAM"/>
    <property type="match status" value="1"/>
</dbReference>
<dbReference type="CDD" id="cd02440">
    <property type="entry name" value="AdoMet_MTases"/>
    <property type="match status" value="1"/>
</dbReference>
<evidence type="ECO:0000256" key="1">
    <source>
        <dbReference type="ARBA" id="ARBA00022485"/>
    </source>
</evidence>
<evidence type="ECO:0000313" key="9">
    <source>
        <dbReference type="EMBL" id="PTQ53945.1"/>
    </source>
</evidence>
<dbReference type="AlphaFoldDB" id="A0A2T5GCP0"/>
<feature type="binding site" evidence="6">
    <location>
        <position position="340"/>
    </location>
    <ligand>
        <name>S-adenosyl-L-methionine</name>
        <dbReference type="ChEBI" id="CHEBI:59789"/>
    </ligand>
</feature>
<dbReference type="PANTHER" id="PTHR11061:SF30">
    <property type="entry name" value="TRNA (URACIL(54)-C(5))-METHYLTRANSFERASE"/>
    <property type="match status" value="1"/>
</dbReference>
<dbReference type="InterPro" id="IPR012340">
    <property type="entry name" value="NA-bd_OB-fold"/>
</dbReference>
<keyword evidence="5" id="KW-0411">Iron-sulfur</keyword>
<feature type="binding site" evidence="6">
    <location>
        <position position="388"/>
    </location>
    <ligand>
        <name>S-adenosyl-L-methionine</name>
        <dbReference type="ChEBI" id="CHEBI:59789"/>
    </ligand>
</feature>
<dbReference type="InterPro" id="IPR029063">
    <property type="entry name" value="SAM-dependent_MTases_sf"/>
</dbReference>
<evidence type="ECO:0000256" key="3">
    <source>
        <dbReference type="ARBA" id="ARBA00022679"/>
    </source>
</evidence>
<keyword evidence="1" id="KW-0004">4Fe-4S</keyword>
<keyword evidence="2 6" id="KW-0489">Methyltransferase</keyword>
<dbReference type="Gene3D" id="3.40.50.150">
    <property type="entry name" value="Vaccinia Virus protein VP39"/>
    <property type="match status" value="1"/>
</dbReference>
<evidence type="ECO:0000256" key="2">
    <source>
        <dbReference type="ARBA" id="ARBA00022603"/>
    </source>
</evidence>
<dbReference type="SUPFAM" id="SSF50249">
    <property type="entry name" value="Nucleic acid-binding proteins"/>
    <property type="match status" value="1"/>
</dbReference>
<name>A0A2T5GCP0_HYDSH</name>
<dbReference type="InterPro" id="IPR010280">
    <property type="entry name" value="U5_MeTrfase_fam"/>
</dbReference>
<feature type="active site" evidence="7">
    <location>
        <position position="415"/>
    </location>
</feature>
<comment type="similarity">
    <text evidence="6">Belongs to the class I-like SAM-binding methyltransferase superfamily. RNA M5U methyltransferase family.</text>
</comment>
<feature type="binding site" evidence="6">
    <location>
        <position position="319"/>
    </location>
    <ligand>
        <name>S-adenosyl-L-methionine</name>
        <dbReference type="ChEBI" id="CHEBI:59789"/>
    </ligand>
</feature>
<feature type="active site" description="Nucleophile" evidence="6">
    <location>
        <position position="415"/>
    </location>
</feature>
<evidence type="ECO:0000256" key="6">
    <source>
        <dbReference type="PROSITE-ProRule" id="PRU01024"/>
    </source>
</evidence>
<dbReference type="FunFam" id="2.40.50.140:FF:000097">
    <property type="entry name" value="23S rRNA (uracil(1939)-C(5))-methyltransferase RlmD"/>
    <property type="match status" value="1"/>
</dbReference>
<dbReference type="FunFam" id="3.40.50.150:FF:000009">
    <property type="entry name" value="23S rRNA (Uracil(1939)-C(5))-methyltransferase RlmD"/>
    <property type="match status" value="1"/>
</dbReference>
<dbReference type="GO" id="GO:0051539">
    <property type="term" value="F:4 iron, 4 sulfur cluster binding"/>
    <property type="evidence" value="ECO:0007669"/>
    <property type="project" value="UniProtKB-KW"/>
</dbReference>
<dbReference type="FunFam" id="2.40.50.1070:FF:000003">
    <property type="entry name" value="23S rRNA (Uracil-5-)-methyltransferase RumA"/>
    <property type="match status" value="1"/>
</dbReference>
<protein>
    <submittedName>
        <fullName evidence="9">RNA methyltransferase, TrmA family</fullName>
    </submittedName>
</protein>
<dbReference type="InterPro" id="IPR030390">
    <property type="entry name" value="MeTrfase_TrmA_AS"/>
</dbReference>
<dbReference type="InterPro" id="IPR002792">
    <property type="entry name" value="TRAM_dom"/>
</dbReference>
<dbReference type="PROSITE" id="PS51687">
    <property type="entry name" value="SAM_MT_RNA_M5U"/>
    <property type="match status" value="1"/>
</dbReference>
<keyword evidence="3 6" id="KW-0808">Transferase</keyword>
<gene>
    <name evidence="9" type="ORF">HSCHL_1098</name>
</gene>
<dbReference type="Proteomes" id="UP000244180">
    <property type="component" value="Unassembled WGS sequence"/>
</dbReference>
<keyword evidence="4 6" id="KW-0949">S-adenosyl-L-methionine</keyword>
<dbReference type="GO" id="GO:0070041">
    <property type="term" value="F:rRNA (uridine-C5-)-methyltransferase activity"/>
    <property type="evidence" value="ECO:0007669"/>
    <property type="project" value="TreeGrafter"/>
</dbReference>
<dbReference type="PROSITE" id="PS01231">
    <property type="entry name" value="TRMA_2"/>
    <property type="match status" value="1"/>
</dbReference>
<organism evidence="9 10">
    <name type="scientific">Hydrogenibacillus schlegelii</name>
    <name type="common">Bacillus schlegelii</name>
    <dbReference type="NCBI Taxonomy" id="1484"/>
    <lineage>
        <taxon>Bacteria</taxon>
        <taxon>Bacillati</taxon>
        <taxon>Bacillota</taxon>
        <taxon>Bacilli</taxon>
        <taxon>Bacillales</taxon>
        <taxon>Bacillales Family X. Incertae Sedis</taxon>
        <taxon>Hydrogenibacillus</taxon>
    </lineage>
</organism>
<sequence length="462" mass="50469">MAEGIRRPPLRAGERRTVEIVGLTHDAQGIARPDGFAVFVPGALPGETVEIVVEAVKASYAVARLARIVRASPERVAPPCPVYGRCGGCQLQPMTYAAQLAFKENAVRDALRRLGGFVDPPVLPIVGMREPWRYRNKAQLAVRRFGRRTEMGYYARKTHTLVPIDDCLLEASSGMAALRAARDAIRALGLPPYDEAHHEGLIRHLVVRTARTGEAMLVVVTNGPHLPDARRLAAAVRRAVPSVVSVVQNINPRRTNVILGEESRVIAGRETIEETLLGVRFRISARSFFQVNPEQTEALYRIVEEMAGLTGRETVIDAYAGVGTIALVLARKAAEVIGLEAVPEAVRDAEENARRNGIENARFLVGAAEDLLARFAEEGKTVDVVVVDPPRKGLDPKAVDAILRLRPRRLVYVSCNPSTLARDARLFAAGGFRLAAARPVDLFPQTVHVETVALFERDVNVI</sequence>
<proteinExistence type="inferred from homology"/>
<dbReference type="PROSITE" id="PS01230">
    <property type="entry name" value="TRMA_1"/>
    <property type="match status" value="1"/>
</dbReference>
<keyword evidence="1" id="KW-0408">Iron</keyword>
<evidence type="ECO:0000256" key="5">
    <source>
        <dbReference type="ARBA" id="ARBA00023014"/>
    </source>
</evidence>
<dbReference type="NCBIfam" id="TIGR00479">
    <property type="entry name" value="rumA"/>
    <property type="match status" value="1"/>
</dbReference>
<dbReference type="EMBL" id="PEBV01000008">
    <property type="protein sequence ID" value="PTQ53945.1"/>
    <property type="molecule type" value="Genomic_DNA"/>
</dbReference>
<keyword evidence="1" id="KW-0479">Metal-binding</keyword>
<dbReference type="Pfam" id="PF05958">
    <property type="entry name" value="tRNA_U5-meth_tr"/>
    <property type="match status" value="1"/>
</dbReference>
<dbReference type="PANTHER" id="PTHR11061">
    <property type="entry name" value="RNA M5U METHYLTRANSFERASE"/>
    <property type="match status" value="1"/>
</dbReference>
<evidence type="ECO:0000256" key="7">
    <source>
        <dbReference type="PROSITE-ProRule" id="PRU10015"/>
    </source>
</evidence>
<accession>A0A2T5GCP0</accession>
<evidence type="ECO:0000256" key="4">
    <source>
        <dbReference type="ARBA" id="ARBA00022691"/>
    </source>
</evidence>
<evidence type="ECO:0000259" key="8">
    <source>
        <dbReference type="PROSITE" id="PS50926"/>
    </source>
</evidence>
<feature type="binding site" evidence="6">
    <location>
        <position position="290"/>
    </location>
    <ligand>
        <name>S-adenosyl-L-methionine</name>
        <dbReference type="ChEBI" id="CHEBI:59789"/>
    </ligand>
</feature>
<dbReference type="SUPFAM" id="SSF53335">
    <property type="entry name" value="S-adenosyl-L-methionine-dependent methyltransferases"/>
    <property type="match status" value="1"/>
</dbReference>
<reference evidence="9 10" key="1">
    <citation type="submission" date="2017-08" db="EMBL/GenBank/DDBJ databases">
        <title>Burning lignite coal seam in the remote Altai Mountains harbors a hydrogen-driven thermophilic microbial community.</title>
        <authorList>
            <person name="Kadnikov V.V."/>
            <person name="Mardanov A.V."/>
            <person name="Ivasenko D."/>
            <person name="Beletsky A.V."/>
            <person name="Karnachuk O.V."/>
            <person name="Ravin N.V."/>
        </authorList>
    </citation>
    <scope>NUCLEOTIDE SEQUENCE [LARGE SCALE GENOMIC DNA]</scope>
    <source>
        <strain evidence="9">AL33</strain>
    </source>
</reference>
<dbReference type="PROSITE" id="PS50926">
    <property type="entry name" value="TRAM"/>
    <property type="match status" value="1"/>
</dbReference>
<evidence type="ECO:0000313" key="10">
    <source>
        <dbReference type="Proteomes" id="UP000244180"/>
    </source>
</evidence>
<feature type="domain" description="TRAM" evidence="8">
    <location>
        <begin position="9"/>
        <end position="67"/>
    </location>
</feature>
<dbReference type="RefSeq" id="WP_272999883.1">
    <property type="nucleotide sequence ID" value="NZ_PEBV01000008.1"/>
</dbReference>
<dbReference type="InterPro" id="IPR030391">
    <property type="entry name" value="MeTrfase_TrmA_CS"/>
</dbReference>
<dbReference type="Gene3D" id="2.40.50.1070">
    <property type="match status" value="1"/>
</dbReference>
<comment type="caution">
    <text evidence="9">The sequence shown here is derived from an EMBL/GenBank/DDBJ whole genome shotgun (WGS) entry which is preliminary data.</text>
</comment>
<dbReference type="GO" id="GO:0070475">
    <property type="term" value="P:rRNA base methylation"/>
    <property type="evidence" value="ECO:0007669"/>
    <property type="project" value="TreeGrafter"/>
</dbReference>